<evidence type="ECO:0000313" key="2">
    <source>
        <dbReference type="Proteomes" id="UP001152523"/>
    </source>
</evidence>
<accession>A0AAV0DGL5</accession>
<keyword evidence="2" id="KW-1185">Reference proteome</keyword>
<proteinExistence type="predicted"/>
<dbReference type="Proteomes" id="UP001152523">
    <property type="component" value="Unassembled WGS sequence"/>
</dbReference>
<dbReference type="EMBL" id="CAMAPF010000104">
    <property type="protein sequence ID" value="CAH9099069.1"/>
    <property type="molecule type" value="Genomic_DNA"/>
</dbReference>
<evidence type="ECO:0000313" key="1">
    <source>
        <dbReference type="EMBL" id="CAH9099069.1"/>
    </source>
</evidence>
<gene>
    <name evidence="1" type="ORF">CEPIT_LOCUS14737</name>
</gene>
<evidence type="ECO:0008006" key="3">
    <source>
        <dbReference type="Google" id="ProtNLM"/>
    </source>
</evidence>
<comment type="caution">
    <text evidence="1">The sequence shown here is derived from an EMBL/GenBank/DDBJ whole genome shotgun (WGS) entry which is preliminary data.</text>
</comment>
<sequence>MSWIPLPPATYAKDVKKSSLLEISGRFAVINVHQNKQFIVWTLETAAKSPSLWKRRDVPFPLEEEILEAGSEFFSNTSITATSAGEIVLLFMRTGILSLWVLSDSVWKKFRIEGIAECPTCVKKHCEVLVAQNIAENLFHLE</sequence>
<reference evidence="1" key="1">
    <citation type="submission" date="2022-07" db="EMBL/GenBank/DDBJ databases">
        <authorList>
            <person name="Macas J."/>
            <person name="Novak P."/>
            <person name="Neumann P."/>
        </authorList>
    </citation>
    <scope>NUCLEOTIDE SEQUENCE</scope>
</reference>
<protein>
    <recommendedName>
        <fullName evidence="3">F-box associated domain-containing protein</fullName>
    </recommendedName>
</protein>
<dbReference type="AlphaFoldDB" id="A0AAV0DGL5"/>
<name>A0AAV0DGL5_9ASTE</name>
<organism evidence="1 2">
    <name type="scientific">Cuscuta epithymum</name>
    <dbReference type="NCBI Taxonomy" id="186058"/>
    <lineage>
        <taxon>Eukaryota</taxon>
        <taxon>Viridiplantae</taxon>
        <taxon>Streptophyta</taxon>
        <taxon>Embryophyta</taxon>
        <taxon>Tracheophyta</taxon>
        <taxon>Spermatophyta</taxon>
        <taxon>Magnoliopsida</taxon>
        <taxon>eudicotyledons</taxon>
        <taxon>Gunneridae</taxon>
        <taxon>Pentapetalae</taxon>
        <taxon>asterids</taxon>
        <taxon>lamiids</taxon>
        <taxon>Solanales</taxon>
        <taxon>Convolvulaceae</taxon>
        <taxon>Cuscuteae</taxon>
        <taxon>Cuscuta</taxon>
        <taxon>Cuscuta subgen. Cuscuta</taxon>
    </lineage>
</organism>